<evidence type="ECO:0000313" key="3">
    <source>
        <dbReference type="MGI" id="MGI:1916577"/>
    </source>
</evidence>
<organism evidence="2">
    <name type="scientific">Mus musculus</name>
    <name type="common">Mouse</name>
    <dbReference type="NCBI Taxonomy" id="10090"/>
    <lineage>
        <taxon>Eukaryota</taxon>
        <taxon>Metazoa</taxon>
        <taxon>Chordata</taxon>
        <taxon>Craniata</taxon>
        <taxon>Vertebrata</taxon>
        <taxon>Euteleostomi</taxon>
        <taxon>Mammalia</taxon>
        <taxon>Eutheria</taxon>
        <taxon>Euarchontoglires</taxon>
        <taxon>Glires</taxon>
        <taxon>Rodentia</taxon>
        <taxon>Myomorpha</taxon>
        <taxon>Muroidea</taxon>
        <taxon>Muridae</taxon>
        <taxon>Murinae</taxon>
        <taxon>Mus</taxon>
        <taxon>Mus</taxon>
    </lineage>
</organism>
<reference evidence="2" key="2">
    <citation type="journal article" date="2000" name="Genome Res.">
        <title>Normalization and subtraction of cap-trapper-selected cDNAs to prepare full-length cDNA libraries for rapid discovery of new genes.</title>
        <authorList>
            <person name="Carninci P."/>
            <person name="Shibata Y."/>
            <person name="Hayatsu N."/>
            <person name="Sugahara Y."/>
            <person name="Shibata K."/>
            <person name="Itoh M."/>
            <person name="Konno H."/>
            <person name="Okazaki Y."/>
            <person name="Muramatsu M."/>
            <person name="Hayashizaki Y."/>
        </authorList>
    </citation>
    <scope>NUCLEOTIDE SEQUENCE</scope>
    <source>
        <strain evidence="2">C57BL/6J</strain>
        <tissue evidence="2">Testis</tissue>
    </source>
</reference>
<sequence length="137" mass="15214">MSEEKPQQSAEEPDRGEPKLSPPQRSRAGGAPRLSLPQRSRSRGSPRLSLPQRRPATTTALARSSQSGSTTRGGFMATGPRKLFPCTGPVTKPTEAEPPRCMRCQKYFIHLQISFPDNTQLLECSRVIILMSPWRRA</sequence>
<evidence type="ECO:0000313" key="2">
    <source>
        <dbReference type="EMBL" id="BAB24210.1"/>
    </source>
</evidence>
<feature type="compositionally biased region" description="Low complexity" evidence="1">
    <location>
        <begin position="63"/>
        <end position="74"/>
    </location>
</feature>
<dbReference type="MGI" id="MGI:1916577">
    <property type="gene designation" value="Pierce1"/>
</dbReference>
<dbReference type="EMBL" id="AK005731">
    <property type="protein sequence ID" value="BAB24210.1"/>
    <property type="molecule type" value="mRNA"/>
</dbReference>
<protein>
    <submittedName>
        <fullName evidence="2">Uncharacterized protein</fullName>
    </submittedName>
</protein>
<reference evidence="2" key="5">
    <citation type="journal article" date="2001" name="Nature">
        <title>Functional annotation of a full-length mouse cDNA collection.</title>
        <authorList>
            <consortium name="The RIKEN Genome Exploration Research Group Phase II Team and the FANTOM Consortium"/>
        </authorList>
    </citation>
    <scope>NUCLEOTIDE SEQUENCE</scope>
    <source>
        <strain evidence="2">C57BL/6J</strain>
        <tissue evidence="2">Testis</tissue>
    </source>
</reference>
<reference evidence="2" key="4">
    <citation type="submission" date="2000-07" db="EMBL/GenBank/DDBJ databases">
        <authorList>
            <person name="Adachi J."/>
            <person name="Aizawa K."/>
            <person name="Akahira S."/>
            <person name="Akimura T."/>
            <person name="Arai A."/>
            <person name="Aono H."/>
            <person name="Arakawa T."/>
            <person name="Bono H."/>
            <person name="Carninci P."/>
            <person name="Fukuda S."/>
            <person name="Fukunishi Y."/>
            <person name="Furuno M."/>
            <person name="Hanagaki T."/>
            <person name="Hara A."/>
            <person name="Hayatsu N."/>
            <person name="Hiramoto K."/>
            <person name="Hiraoka T."/>
            <person name="Hori F."/>
            <person name="Imotani K."/>
            <person name="Ishii Y."/>
            <person name="Itoh M."/>
            <person name="Izawa M."/>
            <person name="Kasukawa T."/>
            <person name="Kato H."/>
            <person name="Kawai J."/>
            <person name="Kojima Y."/>
            <person name="Konno H."/>
            <person name="Kouda M."/>
            <person name="Koya S."/>
            <person name="Kurihara C."/>
            <person name="Matsuyama T."/>
            <person name="Miyazaki A."/>
            <person name="Nishi K."/>
            <person name="Nomura K."/>
            <person name="Numazaki R."/>
            <person name="Ohno M."/>
            <person name="Okazaki Y."/>
            <person name="Okido T."/>
            <person name="Owa C."/>
            <person name="Saito H."/>
            <person name="Saito R."/>
            <person name="Sakai C."/>
            <person name="Sakai K."/>
            <person name="Sano H."/>
            <person name="Sasaki D."/>
            <person name="Shibata K."/>
            <person name="Shibata Y."/>
            <person name="Shinagawa A."/>
            <person name="Shiraki T."/>
            <person name="Sogabe Y."/>
            <person name="Suzuki H."/>
            <person name="Tagami M."/>
            <person name="Tagawa A."/>
            <person name="Takahashi F."/>
            <person name="Tanaka T."/>
            <person name="Tejima Y."/>
            <person name="Toya T."/>
            <person name="Yamamura T."/>
            <person name="Yasunishi A."/>
            <person name="Yoshida K."/>
            <person name="Yoshino M."/>
            <person name="Muramatsu M."/>
            <person name="Hayashizaki Y."/>
        </authorList>
    </citation>
    <scope>NUCLEOTIDE SEQUENCE</scope>
    <source>
        <strain evidence="2">C57BL/6J</strain>
        <tissue evidence="2">Testis</tissue>
    </source>
</reference>
<reference evidence="2" key="8">
    <citation type="journal article" date="2005" name="Science">
        <title>Antisense Transcription in the Mammalian Transcriptome.</title>
        <authorList>
            <consortium name="RIKEN Genome Exploration Research Group and Genome Science Group (Genome Network Project Core Group) and the FANTOM Consortium"/>
        </authorList>
    </citation>
    <scope>NUCLEOTIDE SEQUENCE</scope>
    <source>
        <strain evidence="2">C57BL/6J</strain>
        <tissue evidence="2">Testis</tissue>
    </source>
</reference>
<evidence type="ECO:0000256" key="1">
    <source>
        <dbReference type="SAM" id="MobiDB-lite"/>
    </source>
</evidence>
<accession>Q9DAL8</accession>
<dbReference type="AGR" id="MGI:1916577"/>
<feature type="compositionally biased region" description="Low complexity" evidence="1">
    <location>
        <begin position="32"/>
        <end position="55"/>
    </location>
</feature>
<proteinExistence type="evidence at transcript level"/>
<reference evidence="2" key="3">
    <citation type="journal article" date="2000" name="Genome Res.">
        <title>RIKEN integrated sequence analysis (RISA) system--384-format sequencing pipeline with 384 multicapillary sequencer.</title>
        <authorList>
            <person name="Shibata K."/>
            <person name="Itoh M."/>
            <person name="Aizawa K."/>
            <person name="Nagaoka S."/>
            <person name="Sasaki N."/>
            <person name="Carninci P."/>
            <person name="Konno H."/>
            <person name="Akiyama J."/>
            <person name="Nishi K."/>
            <person name="Kitsunai T."/>
            <person name="Tashiro H."/>
            <person name="Itoh M."/>
            <person name="Sumi N."/>
            <person name="Ishii Y."/>
            <person name="Nakamura S."/>
            <person name="Hazama M."/>
            <person name="Nishine T."/>
            <person name="Harada A."/>
            <person name="Yamamoto R."/>
            <person name="Matsumoto H."/>
            <person name="Sakaguchi S."/>
            <person name="Ikegami T."/>
            <person name="Kashiwagi K."/>
            <person name="Fujiwake S."/>
            <person name="Inoue K."/>
            <person name="Togawa Y."/>
            <person name="Izawa M."/>
            <person name="Ohara E."/>
            <person name="Watahiki M."/>
            <person name="Yoneda Y."/>
            <person name="Ishikawa T."/>
            <person name="Ozawa K."/>
            <person name="Tanaka T."/>
            <person name="Matsuura S."/>
            <person name="Kawai J."/>
            <person name="Okazaki Y."/>
            <person name="Muramatsu M."/>
            <person name="Inoue Y."/>
            <person name="Kira A."/>
            <person name="Hayashizaki Y."/>
        </authorList>
    </citation>
    <scope>NUCLEOTIDE SEQUENCE</scope>
    <source>
        <strain evidence="2">C57BL/6J</strain>
        <tissue evidence="2">Testis</tissue>
    </source>
</reference>
<feature type="region of interest" description="Disordered" evidence="1">
    <location>
        <begin position="1"/>
        <end position="97"/>
    </location>
</feature>
<reference evidence="2" key="7">
    <citation type="journal article" date="2005" name="Science">
        <title>The Transcriptional Landscape of the Mammalian Genome.</title>
        <authorList>
            <consortium name="The FANTOM Consortium"/>
            <consortium name="Riken Genome Exploration Research Group and Genome Science Group (Genome Network Project Core Group)"/>
        </authorList>
    </citation>
    <scope>NUCLEOTIDE SEQUENCE</scope>
    <source>
        <strain evidence="2">C57BL/6J</strain>
        <tissue evidence="2">Testis</tissue>
    </source>
</reference>
<feature type="compositionally biased region" description="Basic and acidic residues" evidence="1">
    <location>
        <begin position="1"/>
        <end position="18"/>
    </location>
</feature>
<name>Q9DAL8_MOUSE</name>
<reference evidence="2" key="6">
    <citation type="journal article" date="2002" name="Nature">
        <title>Analysis of the mouse transcriptome based on functional annotation of 60,770 full-length cDNAs.</title>
        <authorList>
            <consortium name="The FANTOM Consortium and the RIKEN Genome Exploration Research Group Phase I and II Team"/>
        </authorList>
    </citation>
    <scope>NUCLEOTIDE SEQUENCE</scope>
    <source>
        <strain evidence="2">C57BL/6J</strain>
        <tissue evidence="2">Testis</tissue>
    </source>
</reference>
<reference evidence="2" key="1">
    <citation type="journal article" date="1999" name="Methods Enzymol.">
        <title>High-efficiency full-length cDNA cloning.</title>
        <authorList>
            <person name="Carninci P."/>
            <person name="Hayashizaki Y."/>
        </authorList>
    </citation>
    <scope>NUCLEOTIDE SEQUENCE</scope>
    <source>
        <strain evidence="2">C57BL/6J</strain>
        <tissue evidence="2">Testis</tissue>
    </source>
</reference>
<gene>
    <name evidence="3" type="primary">Pierce1</name>
    <name evidence="3" type="synonym">1700007K13Rik</name>
</gene>
<dbReference type="AlphaFoldDB" id="Q9DAL8"/>